<protein>
    <submittedName>
        <fullName evidence="2">Uncharacterized protein</fullName>
    </submittedName>
</protein>
<dbReference type="Proteomes" id="UP001295794">
    <property type="component" value="Unassembled WGS sequence"/>
</dbReference>
<name>A0AAD2JWV3_9AGAR</name>
<evidence type="ECO:0000256" key="1">
    <source>
        <dbReference type="SAM" id="Phobius"/>
    </source>
</evidence>
<feature type="transmembrane region" description="Helical" evidence="1">
    <location>
        <begin position="66"/>
        <end position="92"/>
    </location>
</feature>
<evidence type="ECO:0000313" key="2">
    <source>
        <dbReference type="EMBL" id="CAK5266394.1"/>
    </source>
</evidence>
<dbReference type="AlphaFoldDB" id="A0AAD2JWV3"/>
<sequence length="119" mass="13327">MVTMRPSLPAVSIPVGSGSGMSRMEQYRASQVLMEDFGGYFHSGVSDWVCFWHRRRSPWRILLRSTIYLFSCDICVWYLIVLLCAVVVVAFLPVCVHVLAQSIDKACNSGWLGIISLAP</sequence>
<proteinExistence type="predicted"/>
<gene>
    <name evidence="2" type="ORF">MYCIT1_LOCUS8091</name>
</gene>
<organism evidence="2 3">
    <name type="scientific">Mycena citricolor</name>
    <dbReference type="NCBI Taxonomy" id="2018698"/>
    <lineage>
        <taxon>Eukaryota</taxon>
        <taxon>Fungi</taxon>
        <taxon>Dikarya</taxon>
        <taxon>Basidiomycota</taxon>
        <taxon>Agaricomycotina</taxon>
        <taxon>Agaricomycetes</taxon>
        <taxon>Agaricomycetidae</taxon>
        <taxon>Agaricales</taxon>
        <taxon>Marasmiineae</taxon>
        <taxon>Mycenaceae</taxon>
        <taxon>Mycena</taxon>
    </lineage>
</organism>
<keyword evidence="1" id="KW-0472">Membrane</keyword>
<reference evidence="2" key="1">
    <citation type="submission" date="2023-11" db="EMBL/GenBank/DDBJ databases">
        <authorList>
            <person name="De Vega J J."/>
            <person name="De Vega J J."/>
        </authorList>
    </citation>
    <scope>NUCLEOTIDE SEQUENCE</scope>
</reference>
<evidence type="ECO:0000313" key="3">
    <source>
        <dbReference type="Proteomes" id="UP001295794"/>
    </source>
</evidence>
<keyword evidence="1" id="KW-0812">Transmembrane</keyword>
<dbReference type="EMBL" id="CAVNYO010000109">
    <property type="protein sequence ID" value="CAK5266394.1"/>
    <property type="molecule type" value="Genomic_DNA"/>
</dbReference>
<keyword evidence="3" id="KW-1185">Reference proteome</keyword>
<comment type="caution">
    <text evidence="2">The sequence shown here is derived from an EMBL/GenBank/DDBJ whole genome shotgun (WGS) entry which is preliminary data.</text>
</comment>
<accession>A0AAD2JWV3</accession>
<keyword evidence="1" id="KW-1133">Transmembrane helix</keyword>